<name>A0A382N5P7_9ZZZZ</name>
<sequence length="132" mass="15151">MSRLLFIGQERSQLAQDRGVYWEDEAQCANQLFRALRANGIDPNKCAFLNLFTDDSDGKKYADKNIDQKSLNKINKWEGEKIGMGNIVGRMLTHLKIDHTKIVHPSARGKIRAKALYIQHIRETLKKVKKKA</sequence>
<protein>
    <recommendedName>
        <fullName evidence="2">Uracil-DNA glycosylase-like domain-containing protein</fullName>
    </recommendedName>
</protein>
<accession>A0A382N5P7</accession>
<gene>
    <name evidence="1" type="ORF">METZ01_LOCUS309353</name>
</gene>
<evidence type="ECO:0008006" key="2">
    <source>
        <dbReference type="Google" id="ProtNLM"/>
    </source>
</evidence>
<proteinExistence type="predicted"/>
<dbReference type="AlphaFoldDB" id="A0A382N5P7"/>
<evidence type="ECO:0000313" key="1">
    <source>
        <dbReference type="EMBL" id="SVC56499.1"/>
    </source>
</evidence>
<reference evidence="1" key="1">
    <citation type="submission" date="2018-05" db="EMBL/GenBank/DDBJ databases">
        <authorList>
            <person name="Lanie J.A."/>
            <person name="Ng W.-L."/>
            <person name="Kazmierczak K.M."/>
            <person name="Andrzejewski T.M."/>
            <person name="Davidsen T.M."/>
            <person name="Wayne K.J."/>
            <person name="Tettelin H."/>
            <person name="Glass J.I."/>
            <person name="Rusch D."/>
            <person name="Podicherti R."/>
            <person name="Tsui H.-C.T."/>
            <person name="Winkler M.E."/>
        </authorList>
    </citation>
    <scope>NUCLEOTIDE SEQUENCE</scope>
</reference>
<dbReference type="EMBL" id="UINC01098177">
    <property type="protein sequence ID" value="SVC56499.1"/>
    <property type="molecule type" value="Genomic_DNA"/>
</dbReference>
<organism evidence="1">
    <name type="scientific">marine metagenome</name>
    <dbReference type="NCBI Taxonomy" id="408172"/>
    <lineage>
        <taxon>unclassified sequences</taxon>
        <taxon>metagenomes</taxon>
        <taxon>ecological metagenomes</taxon>
    </lineage>
</organism>